<evidence type="ECO:0000313" key="1">
    <source>
        <dbReference type="EMBL" id="MBD6618599.1"/>
    </source>
</evidence>
<dbReference type="AlphaFoldDB" id="A0AA40VSW6"/>
<dbReference type="PROSITE" id="PS00141">
    <property type="entry name" value="ASP_PROTEASE"/>
    <property type="match status" value="1"/>
</dbReference>
<gene>
    <name evidence="1" type="ORF">FNW02_22915</name>
</gene>
<name>A0AA40VSW6_9NOST</name>
<dbReference type="InterPro" id="IPR021109">
    <property type="entry name" value="Peptidase_aspartic_dom_sf"/>
</dbReference>
<dbReference type="GO" id="GO:0006508">
    <property type="term" value="P:proteolysis"/>
    <property type="evidence" value="ECO:0007669"/>
    <property type="project" value="UniProtKB-KW"/>
</dbReference>
<dbReference type="Gene3D" id="2.40.70.10">
    <property type="entry name" value="Acid Proteases"/>
    <property type="match status" value="1"/>
</dbReference>
<keyword evidence="1" id="KW-0378">Hydrolase</keyword>
<reference evidence="1" key="1">
    <citation type="submission" date="2019-07" db="EMBL/GenBank/DDBJ databases">
        <title>Toxilogical consequences of a new and cryptic species of cyanobacteria (Komarekiella delphini-convector) recovered from the epidermis of a bottlenose dolphin and 1500 ft. in the air.</title>
        <authorList>
            <person name="Brown A.O."/>
            <person name="Dvorak P."/>
            <person name="Villanueva C.D."/>
            <person name="Foss A.J."/>
            <person name="Garvey A.D."/>
            <person name="Gibson Q.A."/>
            <person name="Johansen J.R."/>
            <person name="Casamatta D.A."/>
        </authorList>
    </citation>
    <scope>NUCLEOTIDE SEQUENCE</scope>
    <source>
        <strain evidence="1">SJRDD-AB1</strain>
    </source>
</reference>
<dbReference type="Proteomes" id="UP001165986">
    <property type="component" value="Unassembled WGS sequence"/>
</dbReference>
<protein>
    <submittedName>
        <fullName evidence="1">Aspartyl protease</fullName>
    </submittedName>
</protein>
<dbReference type="GO" id="GO:0004190">
    <property type="term" value="F:aspartic-type endopeptidase activity"/>
    <property type="evidence" value="ECO:0007669"/>
    <property type="project" value="InterPro"/>
</dbReference>
<evidence type="ECO:0000313" key="2">
    <source>
        <dbReference type="Proteomes" id="UP001165986"/>
    </source>
</evidence>
<keyword evidence="2" id="KW-1185">Reference proteome</keyword>
<dbReference type="Pfam" id="PF13975">
    <property type="entry name" value="gag-asp_proteas"/>
    <property type="match status" value="1"/>
</dbReference>
<sequence>MTITSTQEMGIVTTTITVSNLVDEILAERGFIKSEQIRSITLNNVLVDTGATRLCLPANIITQLGLPFASEIDVKTAAGICKTRLFKRVSLTVGGRHGEFTCTELPGGEDSLLGLISLEELGLQPDVINRRLITLPETGKNTYHLIL</sequence>
<dbReference type="RefSeq" id="WP_191759803.1">
    <property type="nucleotide sequence ID" value="NZ_VJXY01000029.1"/>
</dbReference>
<proteinExistence type="predicted"/>
<dbReference type="SUPFAM" id="SSF50630">
    <property type="entry name" value="Acid proteases"/>
    <property type="match status" value="1"/>
</dbReference>
<dbReference type="EMBL" id="VJXY01000029">
    <property type="protein sequence ID" value="MBD6618599.1"/>
    <property type="molecule type" value="Genomic_DNA"/>
</dbReference>
<keyword evidence="1" id="KW-0645">Protease</keyword>
<organism evidence="1 2">
    <name type="scientific">Komarekiella delphini-convector SJRDD-AB1</name>
    <dbReference type="NCBI Taxonomy" id="2593771"/>
    <lineage>
        <taxon>Bacteria</taxon>
        <taxon>Bacillati</taxon>
        <taxon>Cyanobacteriota</taxon>
        <taxon>Cyanophyceae</taxon>
        <taxon>Nostocales</taxon>
        <taxon>Nostocaceae</taxon>
        <taxon>Komarekiella</taxon>
        <taxon>Komarekiella delphini-convector</taxon>
    </lineage>
</organism>
<accession>A0AA40VSW6</accession>
<dbReference type="InterPro" id="IPR001969">
    <property type="entry name" value="Aspartic_peptidase_AS"/>
</dbReference>
<comment type="caution">
    <text evidence="1">The sequence shown here is derived from an EMBL/GenBank/DDBJ whole genome shotgun (WGS) entry which is preliminary data.</text>
</comment>